<keyword evidence="4" id="KW-0285">Flavoprotein</keyword>
<dbReference type="GO" id="GO:0004148">
    <property type="term" value="F:dihydrolipoyl dehydrogenase (NADH) activity"/>
    <property type="evidence" value="ECO:0007669"/>
    <property type="project" value="UniProtKB-EC"/>
</dbReference>
<evidence type="ECO:0000313" key="12">
    <source>
        <dbReference type="EMBL" id="THD18102.1"/>
    </source>
</evidence>
<keyword evidence="8" id="KW-0676">Redox-active center</keyword>
<evidence type="ECO:0000259" key="11">
    <source>
        <dbReference type="Pfam" id="PF07992"/>
    </source>
</evidence>
<dbReference type="InterPro" id="IPR023753">
    <property type="entry name" value="FAD/NAD-binding_dom"/>
</dbReference>
<comment type="caution">
    <text evidence="12">The sequence shown here is derived from an EMBL/GenBank/DDBJ whole genome shotgun (WGS) entry which is preliminary data.</text>
</comment>
<feature type="domain" description="FAD/NAD(P)-binding" evidence="11">
    <location>
        <begin position="32"/>
        <end position="223"/>
    </location>
</feature>
<dbReference type="Gene3D" id="3.50.50.60">
    <property type="entry name" value="FAD/NAD(P)-binding domain"/>
    <property type="match status" value="2"/>
</dbReference>
<keyword evidence="5" id="KW-0274">FAD</keyword>
<keyword evidence="7" id="KW-1015">Disulfide bond</keyword>
<dbReference type="SUPFAM" id="SSF51905">
    <property type="entry name" value="FAD/NAD(P)-binding domain"/>
    <property type="match status" value="1"/>
</dbReference>
<dbReference type="InterPro" id="IPR050151">
    <property type="entry name" value="Class-I_Pyr_Nuc-Dis_Oxidored"/>
</dbReference>
<dbReference type="Pfam" id="PF07992">
    <property type="entry name" value="Pyr_redox_2"/>
    <property type="match status" value="1"/>
</dbReference>
<reference evidence="12" key="1">
    <citation type="submission" date="2019-03" db="EMBL/GenBank/DDBJ databases">
        <title>Improved annotation for the trematode Fasciola hepatica.</title>
        <authorList>
            <person name="Choi Y.-J."/>
            <person name="Martin J."/>
            <person name="Mitreva M."/>
        </authorList>
    </citation>
    <scope>NUCLEOTIDE SEQUENCE [LARGE SCALE GENOMIC DNA]</scope>
</reference>
<evidence type="ECO:0000256" key="3">
    <source>
        <dbReference type="ARBA" id="ARBA00012608"/>
    </source>
</evidence>
<comment type="similarity">
    <text evidence="2">Belongs to the class-I pyridine nucleotide-disulfide oxidoreductase family.</text>
</comment>
<dbReference type="GO" id="GO:0006103">
    <property type="term" value="P:2-oxoglutarate metabolic process"/>
    <property type="evidence" value="ECO:0007669"/>
    <property type="project" value="TreeGrafter"/>
</dbReference>
<keyword evidence="13" id="KW-1185">Reference proteome</keyword>
<dbReference type="GO" id="GO:0050660">
    <property type="term" value="F:flavin adenine dinucleotide binding"/>
    <property type="evidence" value="ECO:0007669"/>
    <property type="project" value="TreeGrafter"/>
</dbReference>
<sequence length="231" mass="24237">MACMLSVSRVCQASRPLMSMLPRMLSSSGKVDLVVIGSGPGGYVAAIKAAQLGMKNDTLGGTCLNVGCIPSKSLLNNSHIYHLAHSDEMKNRGIDVGSVSLNLENMMKAKAKSVSSLTGGIVYLFKQNKVEQVKGFGSITGPNEVLVKKTEGGEEKISTERILIATGSEVTPFPGIEIDEQSIVSSTGALSLSKVPEHLVVIGAGVIGVELGSVWNRLGAKVSELVYFDAS</sequence>
<keyword evidence="6" id="KW-0560">Oxidoreductase</keyword>
<dbReference type="EC" id="1.8.1.4" evidence="3"/>
<dbReference type="GO" id="GO:0005739">
    <property type="term" value="C:mitochondrion"/>
    <property type="evidence" value="ECO:0007669"/>
    <property type="project" value="TreeGrafter"/>
</dbReference>
<evidence type="ECO:0000256" key="8">
    <source>
        <dbReference type="ARBA" id="ARBA00023284"/>
    </source>
</evidence>
<protein>
    <recommendedName>
        <fullName evidence="3">dihydrolipoyl dehydrogenase</fullName>
        <ecNumber evidence="3">1.8.1.4</ecNumber>
    </recommendedName>
    <alternativeName>
        <fullName evidence="9">Dihydrolipoamide dehydrogenase</fullName>
    </alternativeName>
</protein>
<evidence type="ECO:0000256" key="7">
    <source>
        <dbReference type="ARBA" id="ARBA00023157"/>
    </source>
</evidence>
<dbReference type="AlphaFoldDB" id="A0A4E0RMA3"/>
<name>A0A4E0RMA3_FASHE</name>
<evidence type="ECO:0000256" key="6">
    <source>
        <dbReference type="ARBA" id="ARBA00023002"/>
    </source>
</evidence>
<dbReference type="PANTHER" id="PTHR22912:SF151">
    <property type="entry name" value="DIHYDROLIPOYL DEHYDROGENASE, MITOCHONDRIAL"/>
    <property type="match status" value="1"/>
</dbReference>
<organism evidence="12 13">
    <name type="scientific">Fasciola hepatica</name>
    <name type="common">Liver fluke</name>
    <dbReference type="NCBI Taxonomy" id="6192"/>
    <lineage>
        <taxon>Eukaryota</taxon>
        <taxon>Metazoa</taxon>
        <taxon>Spiralia</taxon>
        <taxon>Lophotrochozoa</taxon>
        <taxon>Platyhelminthes</taxon>
        <taxon>Trematoda</taxon>
        <taxon>Digenea</taxon>
        <taxon>Plagiorchiida</taxon>
        <taxon>Echinostomata</taxon>
        <taxon>Echinostomatoidea</taxon>
        <taxon>Fasciolidae</taxon>
        <taxon>Fasciola</taxon>
    </lineage>
</organism>
<dbReference type="PRINTS" id="PR00411">
    <property type="entry name" value="PNDRDTASEI"/>
</dbReference>
<evidence type="ECO:0000313" key="13">
    <source>
        <dbReference type="Proteomes" id="UP000230066"/>
    </source>
</evidence>
<dbReference type="PRINTS" id="PR00368">
    <property type="entry name" value="FADPNR"/>
</dbReference>
<gene>
    <name evidence="12" type="ORF">D915_010871</name>
</gene>
<evidence type="ECO:0000256" key="9">
    <source>
        <dbReference type="ARBA" id="ARBA00031281"/>
    </source>
</evidence>
<dbReference type="Proteomes" id="UP000230066">
    <property type="component" value="Unassembled WGS sequence"/>
</dbReference>
<proteinExistence type="inferred from homology"/>
<dbReference type="EMBL" id="JXXN02016373">
    <property type="protein sequence ID" value="THD18102.1"/>
    <property type="molecule type" value="Genomic_DNA"/>
</dbReference>
<dbReference type="PROSITE" id="PS00076">
    <property type="entry name" value="PYRIDINE_REDOX_1"/>
    <property type="match status" value="1"/>
</dbReference>
<dbReference type="GO" id="GO:0045252">
    <property type="term" value="C:oxoglutarate dehydrogenase complex"/>
    <property type="evidence" value="ECO:0007669"/>
    <property type="project" value="TreeGrafter"/>
</dbReference>
<dbReference type="InterPro" id="IPR036188">
    <property type="entry name" value="FAD/NAD-bd_sf"/>
</dbReference>
<evidence type="ECO:0000256" key="1">
    <source>
        <dbReference type="ARBA" id="ARBA00001974"/>
    </source>
</evidence>
<evidence type="ECO:0000256" key="5">
    <source>
        <dbReference type="ARBA" id="ARBA00022827"/>
    </source>
</evidence>
<accession>A0A4E0RMA3</accession>
<evidence type="ECO:0000256" key="2">
    <source>
        <dbReference type="ARBA" id="ARBA00007532"/>
    </source>
</evidence>
<dbReference type="InterPro" id="IPR012999">
    <property type="entry name" value="Pyr_OxRdtase_I_AS"/>
</dbReference>
<comment type="cofactor">
    <cofactor evidence="1">
        <name>FAD</name>
        <dbReference type="ChEBI" id="CHEBI:57692"/>
    </cofactor>
</comment>
<evidence type="ECO:0000256" key="4">
    <source>
        <dbReference type="ARBA" id="ARBA00022630"/>
    </source>
</evidence>
<dbReference type="PANTHER" id="PTHR22912">
    <property type="entry name" value="DISULFIDE OXIDOREDUCTASE"/>
    <property type="match status" value="1"/>
</dbReference>
<comment type="catalytic activity">
    <reaction evidence="10">
        <text>N(6)-[(R)-dihydrolipoyl]-L-lysyl-[protein] + NAD(+) = N(6)-[(R)-lipoyl]-L-lysyl-[protein] + NADH + H(+)</text>
        <dbReference type="Rhea" id="RHEA:15045"/>
        <dbReference type="Rhea" id="RHEA-COMP:10474"/>
        <dbReference type="Rhea" id="RHEA-COMP:10475"/>
        <dbReference type="ChEBI" id="CHEBI:15378"/>
        <dbReference type="ChEBI" id="CHEBI:57540"/>
        <dbReference type="ChEBI" id="CHEBI:57945"/>
        <dbReference type="ChEBI" id="CHEBI:83099"/>
        <dbReference type="ChEBI" id="CHEBI:83100"/>
        <dbReference type="EC" id="1.8.1.4"/>
    </reaction>
</comment>
<evidence type="ECO:0000256" key="10">
    <source>
        <dbReference type="ARBA" id="ARBA00049187"/>
    </source>
</evidence>